<evidence type="ECO:0008006" key="3">
    <source>
        <dbReference type="Google" id="ProtNLM"/>
    </source>
</evidence>
<evidence type="ECO:0000313" key="2">
    <source>
        <dbReference type="Proteomes" id="UP000824366"/>
    </source>
</evidence>
<dbReference type="Pfam" id="PF09720">
    <property type="entry name" value="Unstab_antitox"/>
    <property type="match status" value="1"/>
</dbReference>
<dbReference type="InterPro" id="IPR013406">
    <property type="entry name" value="CHP02574_addiction_mod"/>
</dbReference>
<accession>A0ABM7MIW7</accession>
<proteinExistence type="predicted"/>
<keyword evidence="2" id="KW-1185">Reference proteome</keyword>
<organism evidence="1 2">
    <name type="scientific">Rhodoferax lithotrophicus</name>
    <dbReference type="NCBI Taxonomy" id="2798804"/>
    <lineage>
        <taxon>Bacteria</taxon>
        <taxon>Pseudomonadati</taxon>
        <taxon>Pseudomonadota</taxon>
        <taxon>Betaproteobacteria</taxon>
        <taxon>Burkholderiales</taxon>
        <taxon>Comamonadaceae</taxon>
        <taxon>Rhodoferax</taxon>
    </lineage>
</organism>
<name>A0ABM7MIW7_9BURK</name>
<protein>
    <recommendedName>
        <fullName evidence="3">Addiction module antitoxin RelB</fullName>
    </recommendedName>
</protein>
<gene>
    <name evidence="1" type="ORF">MIZ03_1070</name>
</gene>
<dbReference type="Proteomes" id="UP000824366">
    <property type="component" value="Chromosome"/>
</dbReference>
<evidence type="ECO:0000313" key="1">
    <source>
        <dbReference type="EMBL" id="BCO26190.1"/>
    </source>
</evidence>
<dbReference type="RefSeq" id="WP_223909356.1">
    <property type="nucleotide sequence ID" value="NZ_AP024238.1"/>
</dbReference>
<dbReference type="EMBL" id="AP024238">
    <property type="protein sequence ID" value="BCO26190.1"/>
    <property type="molecule type" value="Genomic_DNA"/>
</dbReference>
<sequence>MNTETITREALSLPVQQRAELAAQLLSSLDALSEAEIEPLWLQVAAQRAAEMDQGLSRRIPAEEVRRQAKALLK</sequence>
<reference evidence="1 2" key="1">
    <citation type="journal article" date="2021" name="Microbiol. Spectr.">
        <title>A Single Bacterium Capable of Oxidation and Reduction of Iron at Circumneutral pH.</title>
        <authorList>
            <person name="Kato S."/>
            <person name="Ohkuma M."/>
        </authorList>
    </citation>
    <scope>NUCLEOTIDE SEQUENCE [LARGE SCALE GENOMIC DNA]</scope>
    <source>
        <strain evidence="1 2">MIZ03</strain>
    </source>
</reference>